<sequence length="165" mass="17898">MLNERKAEAQSSLDKARAAQQRFFLESDVRNDDAITTLENAVDAATLRLSSLSDACAALAAQIVDAEQKLGTETEREEREAAAEEIMAMADALQEGLESVLRGLRSLVETLVPIEDLSLETFNFGNFLRKTAREIELAGGITPSLLRGLAGAVERGEAKIPRRPA</sequence>
<protein>
    <recommendedName>
        <fullName evidence="3">Methyl-accepting transducer domain-containing protein</fullName>
    </recommendedName>
</protein>
<evidence type="ECO:0008006" key="3">
    <source>
        <dbReference type="Google" id="ProtNLM"/>
    </source>
</evidence>
<organism evidence="1 2">
    <name type="scientific">Bradyrhizobium nanningense</name>
    <dbReference type="NCBI Taxonomy" id="1325118"/>
    <lineage>
        <taxon>Bacteria</taxon>
        <taxon>Pseudomonadati</taxon>
        <taxon>Pseudomonadota</taxon>
        <taxon>Alphaproteobacteria</taxon>
        <taxon>Hyphomicrobiales</taxon>
        <taxon>Nitrobacteraceae</taxon>
        <taxon>Bradyrhizobium</taxon>
    </lineage>
</organism>
<name>A0A4Q0S2A9_9BRAD</name>
<proteinExistence type="predicted"/>
<accession>A0A4Q0S2A9</accession>
<dbReference type="AlphaFoldDB" id="A0A4Q0S2A9"/>
<comment type="caution">
    <text evidence="1">The sequence shown here is derived from an EMBL/GenBank/DDBJ whole genome shotgun (WGS) entry which is preliminary data.</text>
</comment>
<reference evidence="1 2" key="1">
    <citation type="submission" date="2015-04" db="EMBL/GenBank/DDBJ databases">
        <title>Comparative genomics of rhizobia nodulating Arachis hypogaea in China.</title>
        <authorList>
            <person name="Li Y."/>
        </authorList>
    </citation>
    <scope>NUCLEOTIDE SEQUENCE [LARGE SCALE GENOMIC DNA]</scope>
    <source>
        <strain evidence="1 2">CCBAU 51757</strain>
    </source>
</reference>
<dbReference type="Proteomes" id="UP000289546">
    <property type="component" value="Unassembled WGS sequence"/>
</dbReference>
<dbReference type="EMBL" id="LBJQ01000084">
    <property type="protein sequence ID" value="RXH25841.1"/>
    <property type="molecule type" value="Genomic_DNA"/>
</dbReference>
<keyword evidence="2" id="KW-1185">Reference proteome</keyword>
<gene>
    <name evidence="1" type="ORF">XH99_22295</name>
</gene>
<evidence type="ECO:0000313" key="1">
    <source>
        <dbReference type="EMBL" id="RXH25841.1"/>
    </source>
</evidence>
<evidence type="ECO:0000313" key="2">
    <source>
        <dbReference type="Proteomes" id="UP000289546"/>
    </source>
</evidence>